<organism evidence="2 3">
    <name type="scientific">Olleya aquimaris</name>
    <dbReference type="NCBI Taxonomy" id="639310"/>
    <lineage>
        <taxon>Bacteria</taxon>
        <taxon>Pseudomonadati</taxon>
        <taxon>Bacteroidota</taxon>
        <taxon>Flavobacteriia</taxon>
        <taxon>Flavobacteriales</taxon>
        <taxon>Flavobacteriaceae</taxon>
    </lineage>
</organism>
<evidence type="ECO:0000256" key="1">
    <source>
        <dbReference type="SAM" id="Phobius"/>
    </source>
</evidence>
<dbReference type="RefSeq" id="WP_111658939.1">
    <property type="nucleotide sequence ID" value="NZ_QLLO01000002.1"/>
</dbReference>
<dbReference type="AlphaFoldDB" id="A0A327RMJ4"/>
<keyword evidence="3" id="KW-1185">Reference proteome</keyword>
<dbReference type="InterPro" id="IPR007060">
    <property type="entry name" value="FtsL/DivIC"/>
</dbReference>
<gene>
    <name evidence="2" type="ORF">LY08_00578</name>
</gene>
<keyword evidence="1" id="KW-0812">Transmembrane</keyword>
<dbReference type="EMBL" id="QLLO01000002">
    <property type="protein sequence ID" value="RAJ16803.1"/>
    <property type="molecule type" value="Genomic_DNA"/>
</dbReference>
<dbReference type="Pfam" id="PF04977">
    <property type="entry name" value="DivIC"/>
    <property type="match status" value="1"/>
</dbReference>
<feature type="transmembrane region" description="Helical" evidence="1">
    <location>
        <begin position="9"/>
        <end position="30"/>
    </location>
</feature>
<dbReference type="Proteomes" id="UP000248703">
    <property type="component" value="Unassembled WGS sequence"/>
</dbReference>
<accession>A0A327RMJ4</accession>
<keyword evidence="1" id="KW-0472">Membrane</keyword>
<evidence type="ECO:0000313" key="2">
    <source>
        <dbReference type="EMBL" id="RAJ16803.1"/>
    </source>
</evidence>
<reference evidence="2 3" key="1">
    <citation type="submission" date="2018-06" db="EMBL/GenBank/DDBJ databases">
        <title>Genomic Encyclopedia of Archaeal and Bacterial Type Strains, Phase II (KMG-II): from individual species to whole genera.</title>
        <authorList>
            <person name="Goeker M."/>
        </authorList>
    </citation>
    <scope>NUCLEOTIDE SEQUENCE [LARGE SCALE GENOMIC DNA]</scope>
    <source>
        <strain evidence="2 3">DSM 24464</strain>
    </source>
</reference>
<proteinExistence type="predicted"/>
<comment type="caution">
    <text evidence="2">The sequence shown here is derived from an EMBL/GenBank/DDBJ whole genome shotgun (WGS) entry which is preliminary data.</text>
</comment>
<evidence type="ECO:0000313" key="3">
    <source>
        <dbReference type="Proteomes" id="UP000248703"/>
    </source>
</evidence>
<sequence length="101" mass="12503">MKTKWYKNIYIIILIIFGIWMIFFDTNSLINHHDVNQEKNKLEEQKEYYKTQILKDREAYEKLNSDEGLETFAREKYYMKKENEDIYIIEYEDSLKTNNNE</sequence>
<protein>
    <submittedName>
        <fullName evidence="2">Septum formation initiator</fullName>
    </submittedName>
</protein>
<keyword evidence="1" id="KW-1133">Transmembrane helix</keyword>
<name>A0A327RMJ4_9FLAO</name>
<dbReference type="OrthoDB" id="1467719at2"/>